<sequence length="279" mass="29643">MSTRPVLVVRGLTARIAGQQVLEDVSLEVPARGVTALLGRNGVGKTSTLKALMGLIERSGTIELDGEPVDRLATHKVVQRGVGYVPEDREVFGSLTVAENLRLAERSGGRGGRHGVSPERRELVGDLFPDIIDRSSQRAGTLSGGQQQMVALARALLNENRLLLVDEPTKGLSPRLVGEVTDALEKAAQVVPVLLVEQNLTVARRLAGDAVVLDGGRVVHAGPAADLLDDESRVVALLGVGGEPGQSQSQHQSQHQSQDQSQDQSQHQSQQHDTAEATS</sequence>
<gene>
    <name evidence="8" type="ORF">M8330_01740</name>
</gene>
<evidence type="ECO:0000256" key="2">
    <source>
        <dbReference type="ARBA" id="ARBA00022448"/>
    </source>
</evidence>
<evidence type="ECO:0000259" key="7">
    <source>
        <dbReference type="PROSITE" id="PS50893"/>
    </source>
</evidence>
<dbReference type="PROSITE" id="PS50893">
    <property type="entry name" value="ABC_TRANSPORTER_2"/>
    <property type="match status" value="1"/>
</dbReference>
<dbReference type="RefSeq" id="WP_250825923.1">
    <property type="nucleotide sequence ID" value="NZ_JAMOIL010000001.1"/>
</dbReference>
<dbReference type="PANTHER" id="PTHR43820">
    <property type="entry name" value="HIGH-AFFINITY BRANCHED-CHAIN AMINO ACID TRANSPORT ATP-BINDING PROTEIN LIVF"/>
    <property type="match status" value="1"/>
</dbReference>
<evidence type="ECO:0000256" key="1">
    <source>
        <dbReference type="ARBA" id="ARBA00005417"/>
    </source>
</evidence>
<proteinExistence type="inferred from homology"/>
<feature type="compositionally biased region" description="Low complexity" evidence="6">
    <location>
        <begin position="246"/>
        <end position="272"/>
    </location>
</feature>
<dbReference type="CDD" id="cd03224">
    <property type="entry name" value="ABC_TM1139_LivF_branched"/>
    <property type="match status" value="1"/>
</dbReference>
<keyword evidence="4 8" id="KW-0067">ATP-binding</keyword>
<keyword evidence="2" id="KW-0813">Transport</keyword>
<dbReference type="PANTHER" id="PTHR43820:SF4">
    <property type="entry name" value="HIGH-AFFINITY BRANCHED-CHAIN AMINO ACID TRANSPORT ATP-BINDING PROTEIN LIVF"/>
    <property type="match status" value="1"/>
</dbReference>
<dbReference type="SUPFAM" id="SSF52540">
    <property type="entry name" value="P-loop containing nucleoside triphosphate hydrolases"/>
    <property type="match status" value="1"/>
</dbReference>
<dbReference type="InterPro" id="IPR003439">
    <property type="entry name" value="ABC_transporter-like_ATP-bd"/>
</dbReference>
<dbReference type="InterPro" id="IPR017871">
    <property type="entry name" value="ABC_transporter-like_CS"/>
</dbReference>
<feature type="region of interest" description="Disordered" evidence="6">
    <location>
        <begin position="239"/>
        <end position="279"/>
    </location>
</feature>
<keyword evidence="9" id="KW-1185">Reference proteome</keyword>
<evidence type="ECO:0000256" key="5">
    <source>
        <dbReference type="ARBA" id="ARBA00022970"/>
    </source>
</evidence>
<dbReference type="InterPro" id="IPR027417">
    <property type="entry name" value="P-loop_NTPase"/>
</dbReference>
<dbReference type="Proteomes" id="UP001139485">
    <property type="component" value="Unassembled WGS sequence"/>
</dbReference>
<dbReference type="PROSITE" id="PS00211">
    <property type="entry name" value="ABC_TRANSPORTER_1"/>
    <property type="match status" value="1"/>
</dbReference>
<dbReference type="InterPro" id="IPR003593">
    <property type="entry name" value="AAA+_ATPase"/>
</dbReference>
<keyword evidence="3" id="KW-0547">Nucleotide-binding</keyword>
<comment type="similarity">
    <text evidence="1">Belongs to the ABC transporter superfamily.</text>
</comment>
<dbReference type="InterPro" id="IPR052156">
    <property type="entry name" value="BCAA_Transport_ATP-bd_LivF"/>
</dbReference>
<dbReference type="GO" id="GO:0005524">
    <property type="term" value="F:ATP binding"/>
    <property type="evidence" value="ECO:0007669"/>
    <property type="project" value="UniProtKB-KW"/>
</dbReference>
<feature type="domain" description="ABC transporter" evidence="7">
    <location>
        <begin position="7"/>
        <end position="240"/>
    </location>
</feature>
<dbReference type="GO" id="GO:0015658">
    <property type="term" value="F:branched-chain amino acid transmembrane transporter activity"/>
    <property type="evidence" value="ECO:0007669"/>
    <property type="project" value="TreeGrafter"/>
</dbReference>
<dbReference type="Gene3D" id="3.40.50.300">
    <property type="entry name" value="P-loop containing nucleotide triphosphate hydrolases"/>
    <property type="match status" value="1"/>
</dbReference>
<dbReference type="Pfam" id="PF00005">
    <property type="entry name" value="ABC_tran"/>
    <property type="match status" value="1"/>
</dbReference>
<dbReference type="GO" id="GO:0015807">
    <property type="term" value="P:L-amino acid transport"/>
    <property type="evidence" value="ECO:0007669"/>
    <property type="project" value="TreeGrafter"/>
</dbReference>
<dbReference type="GO" id="GO:0016887">
    <property type="term" value="F:ATP hydrolysis activity"/>
    <property type="evidence" value="ECO:0007669"/>
    <property type="project" value="InterPro"/>
</dbReference>
<evidence type="ECO:0000313" key="8">
    <source>
        <dbReference type="EMBL" id="MCM0619014.1"/>
    </source>
</evidence>
<dbReference type="AlphaFoldDB" id="A0A9X2IE60"/>
<protein>
    <submittedName>
        <fullName evidence="8">ABC transporter ATP-binding protein</fullName>
    </submittedName>
</protein>
<dbReference type="SMART" id="SM00382">
    <property type="entry name" value="AAA"/>
    <property type="match status" value="1"/>
</dbReference>
<evidence type="ECO:0000256" key="3">
    <source>
        <dbReference type="ARBA" id="ARBA00022741"/>
    </source>
</evidence>
<organism evidence="8 9">
    <name type="scientific">Nocardioides bruguierae</name>
    <dbReference type="NCBI Taxonomy" id="2945102"/>
    <lineage>
        <taxon>Bacteria</taxon>
        <taxon>Bacillati</taxon>
        <taxon>Actinomycetota</taxon>
        <taxon>Actinomycetes</taxon>
        <taxon>Propionibacteriales</taxon>
        <taxon>Nocardioidaceae</taxon>
        <taxon>Nocardioides</taxon>
    </lineage>
</organism>
<comment type="caution">
    <text evidence="8">The sequence shown here is derived from an EMBL/GenBank/DDBJ whole genome shotgun (WGS) entry which is preliminary data.</text>
</comment>
<keyword evidence="5" id="KW-0029">Amino-acid transport</keyword>
<evidence type="ECO:0000256" key="4">
    <source>
        <dbReference type="ARBA" id="ARBA00022840"/>
    </source>
</evidence>
<dbReference type="EMBL" id="JAMOIL010000001">
    <property type="protein sequence ID" value="MCM0619014.1"/>
    <property type="molecule type" value="Genomic_DNA"/>
</dbReference>
<reference evidence="8" key="1">
    <citation type="submission" date="2022-05" db="EMBL/GenBank/DDBJ databases">
        <authorList>
            <person name="Tuo L."/>
        </authorList>
    </citation>
    <scope>NUCLEOTIDE SEQUENCE</scope>
    <source>
        <strain evidence="8">BSK12Z-4</strain>
    </source>
</reference>
<evidence type="ECO:0000313" key="9">
    <source>
        <dbReference type="Proteomes" id="UP001139485"/>
    </source>
</evidence>
<evidence type="ECO:0000256" key="6">
    <source>
        <dbReference type="SAM" id="MobiDB-lite"/>
    </source>
</evidence>
<accession>A0A9X2IE60</accession>
<name>A0A9X2IE60_9ACTN</name>